<comment type="caution">
    <text evidence="1">The sequence shown here is derived from an EMBL/GenBank/DDBJ whole genome shotgun (WGS) entry which is preliminary data.</text>
</comment>
<accession>A0ABD3QAX0</accession>
<protein>
    <submittedName>
        <fullName evidence="1">Uncharacterized protein</fullName>
    </submittedName>
</protein>
<keyword evidence="2" id="KW-1185">Reference proteome</keyword>
<sequence>MGVSVRGSLTDQLESIVLSFDFTEAPTEITSICSIRTD</sequence>
<proteinExistence type="predicted"/>
<name>A0ABD3QAX0_9STRA</name>
<evidence type="ECO:0000313" key="1">
    <source>
        <dbReference type="EMBL" id="KAL3797305.1"/>
    </source>
</evidence>
<reference evidence="1 2" key="1">
    <citation type="submission" date="2024-10" db="EMBL/GenBank/DDBJ databases">
        <title>Updated reference genomes for cyclostephanoid diatoms.</title>
        <authorList>
            <person name="Roberts W.R."/>
            <person name="Alverson A.J."/>
        </authorList>
    </citation>
    <scope>NUCLEOTIDE SEQUENCE [LARGE SCALE GENOMIC DNA]</scope>
    <source>
        <strain evidence="1 2">AJA010-31</strain>
    </source>
</reference>
<dbReference type="Proteomes" id="UP001530400">
    <property type="component" value="Unassembled WGS sequence"/>
</dbReference>
<dbReference type="EMBL" id="JALLPJ020000260">
    <property type="protein sequence ID" value="KAL3797305.1"/>
    <property type="molecule type" value="Genomic_DNA"/>
</dbReference>
<evidence type="ECO:0000313" key="2">
    <source>
        <dbReference type="Proteomes" id="UP001530400"/>
    </source>
</evidence>
<organism evidence="1 2">
    <name type="scientific">Cyclotella atomus</name>
    <dbReference type="NCBI Taxonomy" id="382360"/>
    <lineage>
        <taxon>Eukaryota</taxon>
        <taxon>Sar</taxon>
        <taxon>Stramenopiles</taxon>
        <taxon>Ochrophyta</taxon>
        <taxon>Bacillariophyta</taxon>
        <taxon>Coscinodiscophyceae</taxon>
        <taxon>Thalassiosirophycidae</taxon>
        <taxon>Stephanodiscales</taxon>
        <taxon>Stephanodiscaceae</taxon>
        <taxon>Cyclotella</taxon>
    </lineage>
</organism>
<gene>
    <name evidence="1" type="ORF">ACHAWO_009078</name>
</gene>
<dbReference type="AlphaFoldDB" id="A0ABD3QAX0"/>